<dbReference type="GO" id="GO:0016887">
    <property type="term" value="F:ATP hydrolysis activity"/>
    <property type="evidence" value="ECO:0007669"/>
    <property type="project" value="InterPro"/>
</dbReference>
<dbReference type="InterPro" id="IPR011704">
    <property type="entry name" value="ATPase_dyneun-rel_AAA"/>
</dbReference>
<evidence type="ECO:0000313" key="2">
    <source>
        <dbReference type="EMBL" id="BBL92280.1"/>
    </source>
</evidence>
<name>A0A510IJ90_9VIBR</name>
<dbReference type="Gene3D" id="3.40.50.300">
    <property type="entry name" value="P-loop containing nucleotide triphosphate hydrolases"/>
    <property type="match status" value="1"/>
</dbReference>
<keyword evidence="2" id="KW-0614">Plasmid</keyword>
<evidence type="ECO:0000313" key="3">
    <source>
        <dbReference type="Proteomes" id="UP000315115"/>
    </source>
</evidence>
<dbReference type="InterPro" id="IPR027417">
    <property type="entry name" value="P-loop_NTPase"/>
</dbReference>
<evidence type="ECO:0000259" key="1">
    <source>
        <dbReference type="Pfam" id="PF07728"/>
    </source>
</evidence>
<dbReference type="Pfam" id="PF07728">
    <property type="entry name" value="AAA_5"/>
    <property type="match status" value="1"/>
</dbReference>
<reference evidence="3" key="1">
    <citation type="submission" date="2019-07" db="EMBL/GenBank/DDBJ databases">
        <title>Complete Genome Sequences of Vibrion rotiferianus strain AM7.</title>
        <authorList>
            <person name="Miyazaki K."/>
            <person name="Wiseschart A."/>
            <person name="Pootanakit K."/>
            <person name="Ishimori K."/>
            <person name="Kitahara K."/>
        </authorList>
    </citation>
    <scope>NUCLEOTIDE SEQUENCE [LARGE SCALE GENOMIC DNA]</scope>
    <source>
        <strain evidence="3">AM7</strain>
        <plasmid evidence="3">pam7 dna</plasmid>
    </source>
</reference>
<dbReference type="EMBL" id="AP019800">
    <property type="protein sequence ID" value="BBL92280.1"/>
    <property type="molecule type" value="Genomic_DNA"/>
</dbReference>
<sequence length="331" mass="36676">MSALKTKVVRLTDLPGCSMLDKNIELMAFEPNPHALKPKKHFVMDTQLFEESADQIGQRLLGITDDGLHYSGPVGCGKSTTVRQILAYLNYPTQVEVGHEDLEYDALCGRLDPVAGVMGFVDGPLKTAYEKGQAFLFEEREKAPARTNVALNTILDGAPMHVSQIGRGHRINKEHGFLFISTGNAAGGVDLHGNHPTAHQQDTSTEDRFDIIQVDYCSHGVEAKMINTFNAPDGMVDNIVEAANICRSVHVSTTREKHADAPDIQFTLPITYRGTQRILRNLMYKRPRFSNTNELIDNVLQSSLNLKSIMPEEETAIIEVFKSQLMKKGGL</sequence>
<dbReference type="AlphaFoldDB" id="A0A510IJ90"/>
<dbReference type="Proteomes" id="UP000315115">
    <property type="component" value="Plasmid pAM7"/>
</dbReference>
<dbReference type="RefSeq" id="WP_126606155.1">
    <property type="nucleotide sequence ID" value="NZ_AP019800.1"/>
</dbReference>
<dbReference type="SUPFAM" id="SSF52540">
    <property type="entry name" value="P-loop containing nucleoside triphosphate hydrolases"/>
    <property type="match status" value="1"/>
</dbReference>
<geneLocation type="plasmid" evidence="3">
    <name>pam7 dna</name>
</geneLocation>
<accession>A0A510IJ90</accession>
<protein>
    <recommendedName>
        <fullName evidence="1">ATPase dynein-related AAA domain-containing protein</fullName>
    </recommendedName>
</protein>
<gene>
    <name evidence="2" type="ORF">VroAM7_49330</name>
</gene>
<feature type="domain" description="ATPase dynein-related AAA" evidence="1">
    <location>
        <begin position="72"/>
        <end position="187"/>
    </location>
</feature>
<proteinExistence type="predicted"/>
<organism evidence="2 3">
    <name type="scientific">Vibrio rotiferianus</name>
    <dbReference type="NCBI Taxonomy" id="190895"/>
    <lineage>
        <taxon>Bacteria</taxon>
        <taxon>Pseudomonadati</taxon>
        <taxon>Pseudomonadota</taxon>
        <taxon>Gammaproteobacteria</taxon>
        <taxon>Vibrionales</taxon>
        <taxon>Vibrionaceae</taxon>
        <taxon>Vibrio</taxon>
    </lineage>
</organism>
<dbReference type="GO" id="GO:0005524">
    <property type="term" value="F:ATP binding"/>
    <property type="evidence" value="ECO:0007669"/>
    <property type="project" value="InterPro"/>
</dbReference>